<name>A0A7S1B4P0_9STRA</name>
<feature type="compositionally biased region" description="Polar residues" evidence="3">
    <location>
        <begin position="146"/>
        <end position="155"/>
    </location>
</feature>
<reference evidence="5" key="1">
    <citation type="submission" date="2021-01" db="EMBL/GenBank/DDBJ databases">
        <authorList>
            <person name="Corre E."/>
            <person name="Pelletier E."/>
            <person name="Niang G."/>
            <person name="Scheremetjew M."/>
            <person name="Finn R."/>
            <person name="Kale V."/>
            <person name="Holt S."/>
            <person name="Cochrane G."/>
            <person name="Meng A."/>
            <person name="Brown T."/>
            <person name="Cohen L."/>
        </authorList>
    </citation>
    <scope>NUCLEOTIDE SEQUENCE</scope>
    <source>
        <strain evidence="5">308</strain>
    </source>
</reference>
<feature type="region of interest" description="Disordered" evidence="3">
    <location>
        <begin position="128"/>
        <end position="155"/>
    </location>
</feature>
<gene>
    <name evidence="5" type="ORF">CHYS00102_LOCUS1785</name>
</gene>
<dbReference type="PROSITE" id="PS51790">
    <property type="entry name" value="MSRB"/>
    <property type="match status" value="1"/>
</dbReference>
<protein>
    <recommendedName>
        <fullName evidence="4">MsrB domain-containing protein</fullName>
    </recommendedName>
</protein>
<evidence type="ECO:0000256" key="1">
    <source>
        <dbReference type="ARBA" id="ARBA00007174"/>
    </source>
</evidence>
<evidence type="ECO:0000313" key="5">
    <source>
        <dbReference type="EMBL" id="CAD8874610.1"/>
    </source>
</evidence>
<evidence type="ECO:0000256" key="2">
    <source>
        <dbReference type="ARBA" id="ARBA00023002"/>
    </source>
</evidence>
<dbReference type="PANTHER" id="PTHR10173:SF57">
    <property type="entry name" value="PEPTIDE-METHIONINE (R)-S-OXIDE REDUCTASE"/>
    <property type="match status" value="1"/>
</dbReference>
<dbReference type="AlphaFoldDB" id="A0A7S1B4P0"/>
<dbReference type="InterPro" id="IPR028427">
    <property type="entry name" value="Met_Sox_Rdtase_MsrB"/>
</dbReference>
<dbReference type="GO" id="GO:0005737">
    <property type="term" value="C:cytoplasm"/>
    <property type="evidence" value="ECO:0007669"/>
    <property type="project" value="TreeGrafter"/>
</dbReference>
<evidence type="ECO:0000259" key="4">
    <source>
        <dbReference type="PROSITE" id="PS51790"/>
    </source>
</evidence>
<keyword evidence="2" id="KW-0560">Oxidoreductase</keyword>
<dbReference type="PANTHER" id="PTHR10173">
    <property type="entry name" value="METHIONINE SULFOXIDE REDUCTASE"/>
    <property type="match status" value="1"/>
</dbReference>
<evidence type="ECO:0000256" key="3">
    <source>
        <dbReference type="SAM" id="MobiDB-lite"/>
    </source>
</evidence>
<dbReference type="InterPro" id="IPR002579">
    <property type="entry name" value="Met_Sox_Rdtase_MsrB_dom"/>
</dbReference>
<feature type="domain" description="MsrB" evidence="4">
    <location>
        <begin position="1"/>
        <end position="120"/>
    </location>
</feature>
<dbReference type="GO" id="GO:0030091">
    <property type="term" value="P:protein repair"/>
    <property type="evidence" value="ECO:0007669"/>
    <property type="project" value="InterPro"/>
</dbReference>
<dbReference type="EMBL" id="HBFR01002674">
    <property type="protein sequence ID" value="CAD8874610.1"/>
    <property type="molecule type" value="Transcribed_RNA"/>
</dbReference>
<dbReference type="Gene3D" id="2.170.150.20">
    <property type="entry name" value="Peptide methionine sulfoxide reductase"/>
    <property type="match status" value="1"/>
</dbReference>
<dbReference type="GO" id="GO:0006979">
    <property type="term" value="P:response to oxidative stress"/>
    <property type="evidence" value="ECO:0007669"/>
    <property type="project" value="InterPro"/>
</dbReference>
<dbReference type="Pfam" id="PF01641">
    <property type="entry name" value="SelR"/>
    <property type="match status" value="1"/>
</dbReference>
<proteinExistence type="inferred from homology"/>
<comment type="similarity">
    <text evidence="1">Belongs to the MsrB Met sulfoxide reductase family.</text>
</comment>
<accession>A0A7S1B4P0</accession>
<dbReference type="GO" id="GO:0033743">
    <property type="term" value="F:peptide-methionine (R)-S-oxide reductase activity"/>
    <property type="evidence" value="ECO:0007669"/>
    <property type="project" value="InterPro"/>
</dbReference>
<dbReference type="SUPFAM" id="SSF51316">
    <property type="entry name" value="Mss4-like"/>
    <property type="match status" value="1"/>
</dbReference>
<organism evidence="5">
    <name type="scientific">Corethron hystrix</name>
    <dbReference type="NCBI Taxonomy" id="216773"/>
    <lineage>
        <taxon>Eukaryota</taxon>
        <taxon>Sar</taxon>
        <taxon>Stramenopiles</taxon>
        <taxon>Ochrophyta</taxon>
        <taxon>Bacillariophyta</taxon>
        <taxon>Coscinodiscophyceae</taxon>
        <taxon>Corethrophycidae</taxon>
        <taxon>Corethrales</taxon>
        <taxon>Corethraceae</taxon>
        <taxon>Corethron</taxon>
    </lineage>
</organism>
<sequence length="155" mass="16676">MQYEVLRNGATEVPYSSILESEVRDGVFACAACETKLFDSKQKFKSGTGWPSFGRALPGVETENINPVAAGLVGAELRCKTCGGHLGDVFNDGFLFVGSPAFTSGKWYCIDGAALVFQPRNGDSFVAGDVSPPRKQTPSWLEHPKINSQTNSLPQ</sequence>
<dbReference type="InterPro" id="IPR011057">
    <property type="entry name" value="Mss4-like_sf"/>
</dbReference>